<sequence length="166" mass="18712">MGAVKSHVEGNTLVVERSFRAPHELVFEAFSSPTHLESWWGPAGWKTEVRTFEFEPGGTWHYKMTCVDKEQGDYYGMDSWGKSTFLEIKPHRKIVYTDAFSDADGHVNPDFPVMTITNEFLDIPGGTLLVSRSEFTDAESLEKVIEMGAVEGFASQLDRLDTIVSR</sequence>
<organism evidence="3 4">
    <name type="scientific">Exiguobacterium aurantiacum</name>
    <dbReference type="NCBI Taxonomy" id="33987"/>
    <lineage>
        <taxon>Bacteria</taxon>
        <taxon>Bacillati</taxon>
        <taxon>Bacillota</taxon>
        <taxon>Bacilli</taxon>
        <taxon>Bacillales</taxon>
        <taxon>Bacillales Family XII. Incertae Sedis</taxon>
        <taxon>Exiguobacterium</taxon>
    </lineage>
</organism>
<dbReference type="STRING" id="1397694.GCA_000702585_00886"/>
<dbReference type="AlphaFoldDB" id="A0A377FR33"/>
<dbReference type="InterPro" id="IPR013538">
    <property type="entry name" value="ASHA1/2-like_C"/>
</dbReference>
<proteinExistence type="inferred from homology"/>
<gene>
    <name evidence="3" type="ORF">NCTC13163_00369</name>
</gene>
<dbReference type="EMBL" id="UGGP01000001">
    <property type="protein sequence ID" value="STO07024.1"/>
    <property type="molecule type" value="Genomic_DNA"/>
</dbReference>
<dbReference type="Proteomes" id="UP000254060">
    <property type="component" value="Unassembled WGS sequence"/>
</dbReference>
<dbReference type="Gene3D" id="3.30.530.20">
    <property type="match status" value="1"/>
</dbReference>
<feature type="domain" description="Activator of Hsp90 ATPase homologue 1/2-like C-terminal" evidence="2">
    <location>
        <begin position="20"/>
        <end position="164"/>
    </location>
</feature>
<evidence type="ECO:0000313" key="3">
    <source>
        <dbReference type="EMBL" id="STO07024.1"/>
    </source>
</evidence>
<name>A0A377FR33_9BACL</name>
<evidence type="ECO:0000256" key="1">
    <source>
        <dbReference type="ARBA" id="ARBA00006817"/>
    </source>
</evidence>
<accession>A0A377FR33</accession>
<reference evidence="3 4" key="1">
    <citation type="submission" date="2018-06" db="EMBL/GenBank/DDBJ databases">
        <authorList>
            <consortium name="Pathogen Informatics"/>
            <person name="Doyle S."/>
        </authorList>
    </citation>
    <scope>NUCLEOTIDE SEQUENCE [LARGE SCALE GENOMIC DNA]</scope>
    <source>
        <strain evidence="3 4">NCTC13163</strain>
    </source>
</reference>
<dbReference type="Pfam" id="PF08327">
    <property type="entry name" value="AHSA1"/>
    <property type="match status" value="1"/>
</dbReference>
<evidence type="ECO:0000259" key="2">
    <source>
        <dbReference type="Pfam" id="PF08327"/>
    </source>
</evidence>
<dbReference type="SUPFAM" id="SSF55961">
    <property type="entry name" value="Bet v1-like"/>
    <property type="match status" value="1"/>
</dbReference>
<protein>
    <submittedName>
        <fullName evidence="3">Activator of Hsp90 ATPase homolog 1-like protein</fullName>
    </submittedName>
</protein>
<dbReference type="RefSeq" id="WP_029334187.1">
    <property type="nucleotide sequence ID" value="NZ_UGGP01000001.1"/>
</dbReference>
<dbReference type="InterPro" id="IPR023393">
    <property type="entry name" value="START-like_dom_sf"/>
</dbReference>
<evidence type="ECO:0000313" key="4">
    <source>
        <dbReference type="Proteomes" id="UP000254060"/>
    </source>
</evidence>
<comment type="similarity">
    <text evidence="1">Belongs to the AHA1 family.</text>
</comment>
<dbReference type="OrthoDB" id="118413at2"/>